<feature type="transmembrane region" description="Helical" evidence="1">
    <location>
        <begin position="101"/>
        <end position="123"/>
    </location>
</feature>
<dbReference type="Pfam" id="PF13787">
    <property type="entry name" value="HXXEE"/>
    <property type="match status" value="1"/>
</dbReference>
<dbReference type="KEGG" id="ppsr:I6J18_02215"/>
<keyword evidence="1" id="KW-1133">Transmembrane helix</keyword>
<feature type="transmembrane region" description="Helical" evidence="1">
    <location>
        <begin position="43"/>
        <end position="64"/>
    </location>
</feature>
<dbReference type="EMBL" id="CP068053">
    <property type="protein sequence ID" value="QQT02496.1"/>
    <property type="molecule type" value="Genomic_DNA"/>
</dbReference>
<keyword evidence="1" id="KW-0812">Transmembrane</keyword>
<gene>
    <name evidence="2" type="ORF">I6J18_02215</name>
</gene>
<dbReference type="InterPro" id="IPR025671">
    <property type="entry name" value="HXXEE"/>
</dbReference>
<sequence>MKGRRNDALFFCLALTVHNVEEALWLPQWSQNGSSFQKPVTSIEFHFALFIITALAYLLSFLYIRFPKSKIVKRAFIGFLGSMIFNAFFPHLLAAVSMKTYAPGLGTAFFLNIPINTVILYRLYKGKWITLKEILLATLVVGILLLILIPFLFMLKGALPHVV</sequence>
<protein>
    <submittedName>
        <fullName evidence="2">HXXEE domain-containing protein</fullName>
    </submittedName>
</protein>
<dbReference type="AlphaFoldDB" id="A0A974NQZ8"/>
<dbReference type="Proteomes" id="UP000595254">
    <property type="component" value="Chromosome"/>
</dbReference>
<feature type="transmembrane region" description="Helical" evidence="1">
    <location>
        <begin position="135"/>
        <end position="155"/>
    </location>
</feature>
<reference evidence="2 3" key="1">
    <citation type="submission" date="2021-01" db="EMBL/GenBank/DDBJ databases">
        <title>FDA dAtabase for Regulatory Grade micrObial Sequences (FDA-ARGOS): Supporting development and validation of Infectious Disease Dx tests.</title>
        <authorList>
            <person name="Nelson B."/>
            <person name="Plummer A."/>
            <person name="Tallon L."/>
            <person name="Sadzewicz L."/>
            <person name="Zhao X."/>
            <person name="Boylan J."/>
            <person name="Ott S."/>
            <person name="Bowen H."/>
            <person name="Vavikolanu K."/>
            <person name="Mehta A."/>
            <person name="Aluvathingal J."/>
            <person name="Nadendla S."/>
            <person name="Myers T."/>
            <person name="Yan Y."/>
            <person name="Sichtig H."/>
        </authorList>
    </citation>
    <scope>NUCLEOTIDE SEQUENCE [LARGE SCALE GENOMIC DNA]</scope>
    <source>
        <strain evidence="2 3">FDAARGOS_1161</strain>
    </source>
</reference>
<keyword evidence="1" id="KW-0472">Membrane</keyword>
<name>A0A974NQZ8_PERPY</name>
<organism evidence="2 3">
    <name type="scientific">Peribacillus psychrosaccharolyticus</name>
    <name type="common">Bacillus psychrosaccharolyticus</name>
    <dbReference type="NCBI Taxonomy" id="1407"/>
    <lineage>
        <taxon>Bacteria</taxon>
        <taxon>Bacillati</taxon>
        <taxon>Bacillota</taxon>
        <taxon>Bacilli</taxon>
        <taxon>Bacillales</taxon>
        <taxon>Bacillaceae</taxon>
        <taxon>Peribacillus</taxon>
    </lineage>
</organism>
<evidence type="ECO:0000256" key="1">
    <source>
        <dbReference type="SAM" id="Phobius"/>
    </source>
</evidence>
<keyword evidence="3" id="KW-1185">Reference proteome</keyword>
<feature type="transmembrane region" description="Helical" evidence="1">
    <location>
        <begin position="76"/>
        <end position="95"/>
    </location>
</feature>
<accession>A0A974NQZ8</accession>
<evidence type="ECO:0000313" key="3">
    <source>
        <dbReference type="Proteomes" id="UP000595254"/>
    </source>
</evidence>
<proteinExistence type="predicted"/>
<evidence type="ECO:0000313" key="2">
    <source>
        <dbReference type="EMBL" id="QQT02496.1"/>
    </source>
</evidence>
<dbReference type="RefSeq" id="WP_040373516.1">
    <property type="nucleotide sequence ID" value="NZ_CP068053.1"/>
</dbReference>